<sequence length="244" mass="27255">MKKHTILATSLLTLGLGIGLSTSSQITSAKSSVKIVKTYHMKNALTRYSFNGNIYSSRYLKKVTHKGYNYPNTKWQVNYSVKVKKSNGKAAVYYNIKNGKVKGWIWKGYLSDKPQVKKAAQYKNAGRTINGVKLNANGVAILPTTKHAAATRKLPLSVPVSNKNVRGFAHLNDLRKALIKFHSAYNHASSSIQKDYKMYLDSYTESYEGFITNQYNTNSNATQGFVNKTLKNTRLATKDVLDGK</sequence>
<dbReference type="eggNOG" id="ENOG50304UB">
    <property type="taxonomic scope" value="Bacteria"/>
</dbReference>
<dbReference type="Proteomes" id="UP000016361">
    <property type="component" value="Unassembled WGS sequence"/>
</dbReference>
<protein>
    <recommendedName>
        <fullName evidence="3">D-alanyl-D-alanine carboxypeptidase</fullName>
    </recommendedName>
</protein>
<dbReference type="EMBL" id="BASH01000009">
    <property type="protein sequence ID" value="GAD17560.1"/>
    <property type="molecule type" value="Genomic_DNA"/>
</dbReference>
<dbReference type="RefSeq" id="WP_020281998.1">
    <property type="nucleotide sequence ID" value="NZ_AZED01000013.1"/>
</dbReference>
<evidence type="ECO:0000313" key="2">
    <source>
        <dbReference type="Proteomes" id="UP000016361"/>
    </source>
</evidence>
<gene>
    <name evidence="1" type="ORF">LOT_2098</name>
</gene>
<proteinExistence type="predicted"/>
<dbReference type="AlphaFoldDB" id="S4PQW5"/>
<reference evidence="2" key="1">
    <citation type="journal article" date="2013" name="Genome Announc.">
        <title>Draft Genome Sequence of D-Branched-Chain Amino Acid Producer Lactobacillus otakiensis JCM 15040T, Isolated from a Traditional Japanese Pickle.</title>
        <authorList>
            <person name="Doi K."/>
            <person name="Mori K."/>
            <person name="Mutaguchi Y."/>
            <person name="Tashiro K."/>
            <person name="Fujino Y."/>
            <person name="Ohmori T."/>
            <person name="Kuhara S."/>
            <person name="Ohshima T."/>
        </authorList>
    </citation>
    <scope>NUCLEOTIDE SEQUENCE [LARGE SCALE GENOMIC DNA]</scope>
    <source>
        <strain evidence="2">JCM 15040</strain>
    </source>
</reference>
<keyword evidence="2" id="KW-1185">Reference proteome</keyword>
<dbReference type="STRING" id="1423780.FD05_GL000951"/>
<evidence type="ECO:0008006" key="3">
    <source>
        <dbReference type="Google" id="ProtNLM"/>
    </source>
</evidence>
<comment type="caution">
    <text evidence="1">The sequence shown here is derived from an EMBL/GenBank/DDBJ whole genome shotgun (WGS) entry which is preliminary data.</text>
</comment>
<organism evidence="1 2">
    <name type="scientific">Lentilactobacillus otakiensis DSM 19908 = JCM 15040</name>
    <dbReference type="NCBI Taxonomy" id="1423780"/>
    <lineage>
        <taxon>Bacteria</taxon>
        <taxon>Bacillati</taxon>
        <taxon>Bacillota</taxon>
        <taxon>Bacilli</taxon>
        <taxon>Lactobacillales</taxon>
        <taxon>Lactobacillaceae</taxon>
        <taxon>Lentilactobacillus</taxon>
    </lineage>
</organism>
<accession>S4PQW5</accession>
<name>S4PQW5_9LACO</name>
<evidence type="ECO:0000313" key="1">
    <source>
        <dbReference type="EMBL" id="GAD17560.1"/>
    </source>
</evidence>
<dbReference type="PATRIC" id="fig|1423780.4.peg.953"/>
<dbReference type="GeneID" id="301048209"/>
<dbReference type="OrthoDB" id="2325304at2"/>